<reference evidence="1 2" key="1">
    <citation type="submission" date="2019-09" db="EMBL/GenBank/DDBJ databases">
        <title>Wenzhouxiangella sp. Genome sequencing and assembly.</title>
        <authorList>
            <person name="Zhang R."/>
        </authorList>
    </citation>
    <scope>NUCLEOTIDE SEQUENCE [LARGE SCALE GENOMIC DNA]</scope>
    <source>
        <strain evidence="1 2">W260</strain>
    </source>
</reference>
<evidence type="ECO:0000313" key="1">
    <source>
        <dbReference type="EMBL" id="KAA9132530.1"/>
    </source>
</evidence>
<dbReference type="RefSeq" id="WP_150863240.1">
    <property type="nucleotide sequence ID" value="NZ_VYXP01000003.1"/>
</dbReference>
<keyword evidence="2" id="KW-1185">Reference proteome</keyword>
<gene>
    <name evidence="1" type="ORF">F3N42_04715</name>
</gene>
<dbReference type="PANTHER" id="PTHR30528:SF0">
    <property type="entry name" value="CYTOPLASMIC PROTEIN"/>
    <property type="match status" value="1"/>
</dbReference>
<dbReference type="PANTHER" id="PTHR30528">
    <property type="entry name" value="CYTOPLASMIC PROTEIN"/>
    <property type="match status" value="1"/>
</dbReference>
<sequence length="407" mass="46642">MTSAVIDITRQRDRRAVRRHALAALGLLHRQPFGRGLGGTAKAFGHLGYVQIDSISVVERAHHHVLHSRVPGFEPSMIDRLLHRREIFEYWSHAAAFLPMSDFRYSLPYKDAINRGQVHWNRNPDTKLMNELLARVRSEGPLKSRDLDNPSTRREGWWDWKPAKKALEQLYMRGDLMVSDREGFQKTYDLAERVLPADVDCSMPSLEEQAAYLLDQQLRSHAFVTLKGVTYLRKGAPLRAAVKALVDARLAAGELEQVRVDGTVFLCQAGLLQRPMPRAAQRLSILSPFDHGVIQRERLEALFGFQYQLECYLPEGRRRYGYFSLPLLYRDRFVGRMDCKVHRKARRLEIRTLHFEPQGVDDEALMAAFCEALEAFMAFQGCDTVSVGRVEPVEAAQRVASALRQRF</sequence>
<accession>A0A5N0TC41</accession>
<proteinExistence type="predicted"/>
<dbReference type="Proteomes" id="UP000325372">
    <property type="component" value="Unassembled WGS sequence"/>
</dbReference>
<dbReference type="AlphaFoldDB" id="A0A5N0TC41"/>
<dbReference type="InterPro" id="IPR009351">
    <property type="entry name" value="AlkZ-like"/>
</dbReference>
<evidence type="ECO:0000313" key="2">
    <source>
        <dbReference type="Proteomes" id="UP000325372"/>
    </source>
</evidence>
<dbReference type="EMBL" id="VYXP01000003">
    <property type="protein sequence ID" value="KAA9132530.1"/>
    <property type="molecule type" value="Genomic_DNA"/>
</dbReference>
<comment type="caution">
    <text evidence="1">The sequence shown here is derived from an EMBL/GenBank/DDBJ whole genome shotgun (WGS) entry which is preliminary data.</text>
</comment>
<dbReference type="Pfam" id="PF06224">
    <property type="entry name" value="AlkZ-like"/>
    <property type="match status" value="1"/>
</dbReference>
<organism evidence="1 2">
    <name type="scientific">Marinihelvus fidelis</name>
    <dbReference type="NCBI Taxonomy" id="2613842"/>
    <lineage>
        <taxon>Bacteria</taxon>
        <taxon>Pseudomonadati</taxon>
        <taxon>Pseudomonadota</taxon>
        <taxon>Gammaproteobacteria</taxon>
        <taxon>Chromatiales</taxon>
        <taxon>Wenzhouxiangellaceae</taxon>
        <taxon>Marinihelvus</taxon>
    </lineage>
</organism>
<name>A0A5N0TC41_9GAMM</name>
<protein>
    <submittedName>
        <fullName evidence="1">Winged helix-turn-helix domain-containing protein</fullName>
    </submittedName>
</protein>